<dbReference type="SUPFAM" id="SSF52200">
    <property type="entry name" value="Toll/Interleukin receptor TIR domain"/>
    <property type="match status" value="1"/>
</dbReference>
<dbReference type="SUPFAM" id="SSF52058">
    <property type="entry name" value="L domain-like"/>
    <property type="match status" value="3"/>
</dbReference>
<dbReference type="InterPro" id="IPR000483">
    <property type="entry name" value="Cys-rich_flank_reg_C"/>
</dbReference>
<keyword evidence="8 11" id="KW-0472">Membrane</keyword>
<evidence type="ECO:0000256" key="6">
    <source>
        <dbReference type="ARBA" id="ARBA00022737"/>
    </source>
</evidence>
<evidence type="ECO:0000256" key="4">
    <source>
        <dbReference type="ARBA" id="ARBA00022692"/>
    </source>
</evidence>
<feature type="domain" description="TIR" evidence="12">
    <location>
        <begin position="752"/>
        <end position="888"/>
    </location>
</feature>
<organism evidence="13 14">
    <name type="scientific">Caerostris darwini</name>
    <dbReference type="NCBI Taxonomy" id="1538125"/>
    <lineage>
        <taxon>Eukaryota</taxon>
        <taxon>Metazoa</taxon>
        <taxon>Ecdysozoa</taxon>
        <taxon>Arthropoda</taxon>
        <taxon>Chelicerata</taxon>
        <taxon>Arachnida</taxon>
        <taxon>Araneae</taxon>
        <taxon>Araneomorphae</taxon>
        <taxon>Entelegynae</taxon>
        <taxon>Araneoidea</taxon>
        <taxon>Araneidae</taxon>
        <taxon>Caerostris</taxon>
    </lineage>
</organism>
<dbReference type="Gene3D" id="3.80.10.10">
    <property type="entry name" value="Ribonuclease Inhibitor"/>
    <property type="match status" value="4"/>
</dbReference>
<name>A0AAV4SMY4_9ARAC</name>
<dbReference type="PANTHER" id="PTHR24365">
    <property type="entry name" value="TOLL-LIKE RECEPTOR"/>
    <property type="match status" value="1"/>
</dbReference>
<dbReference type="GO" id="GO:0005886">
    <property type="term" value="C:plasma membrane"/>
    <property type="evidence" value="ECO:0007669"/>
    <property type="project" value="TreeGrafter"/>
</dbReference>
<evidence type="ECO:0000256" key="9">
    <source>
        <dbReference type="ARBA" id="ARBA00023170"/>
    </source>
</evidence>
<dbReference type="InterPro" id="IPR001611">
    <property type="entry name" value="Leu-rich_rpt"/>
</dbReference>
<dbReference type="GO" id="GO:0038023">
    <property type="term" value="F:signaling receptor activity"/>
    <property type="evidence" value="ECO:0007669"/>
    <property type="project" value="TreeGrafter"/>
</dbReference>
<dbReference type="SMART" id="SM00369">
    <property type="entry name" value="LRR_TYP"/>
    <property type="match status" value="9"/>
</dbReference>
<dbReference type="EMBL" id="BPLQ01008087">
    <property type="protein sequence ID" value="GIY34694.1"/>
    <property type="molecule type" value="Genomic_DNA"/>
</dbReference>
<dbReference type="FunFam" id="3.40.50.10140:FF:000026">
    <property type="entry name" value="Toll-like receptor 2"/>
    <property type="match status" value="1"/>
</dbReference>
<keyword evidence="4 11" id="KW-0812">Transmembrane</keyword>
<dbReference type="Gene3D" id="3.40.50.10140">
    <property type="entry name" value="Toll/interleukin-1 receptor homology (TIR) domain"/>
    <property type="match status" value="1"/>
</dbReference>
<evidence type="ECO:0000256" key="11">
    <source>
        <dbReference type="SAM" id="Phobius"/>
    </source>
</evidence>
<reference evidence="13 14" key="1">
    <citation type="submission" date="2021-06" db="EMBL/GenBank/DDBJ databases">
        <title>Caerostris darwini draft genome.</title>
        <authorList>
            <person name="Kono N."/>
            <person name="Arakawa K."/>
        </authorList>
    </citation>
    <scope>NUCLEOTIDE SEQUENCE [LARGE SCALE GENOMIC DNA]</scope>
</reference>
<evidence type="ECO:0000313" key="14">
    <source>
        <dbReference type="Proteomes" id="UP001054837"/>
    </source>
</evidence>
<comment type="similarity">
    <text evidence="2">Belongs to the Toll-like receptor family.</text>
</comment>
<keyword evidence="10" id="KW-0325">Glycoprotein</keyword>
<dbReference type="SMART" id="SM00255">
    <property type="entry name" value="TIR"/>
    <property type="match status" value="1"/>
</dbReference>
<dbReference type="Pfam" id="PF13855">
    <property type="entry name" value="LRR_8"/>
    <property type="match status" value="3"/>
</dbReference>
<sequence length="914" mass="104331">MSGISSREKCEELLPECKCSGNYWNAEMFCLNVSDFEAFNHILSNGSVFKVNTTFVITLIGNTVLPKGFLSGVIVNWLIVHGSQTQVEEGAFDGVLQLNGIFLTGSSMKEIPDFRAIRSSLGSLYLGNSRLTQLRGDNLKNLTLLWRLSFVNNSIAHVADDVFQGTENVEDFDISHNLLTYLPPSLFRSWKRLKEVRLSYNQLLHVGHLFFGTNVVLIFLNNNNISDLSGVLQDNMERLDTLKLSYNPIERIAPNSFNGKAESIRYLHLDHCLIRELDAQIWNELPHLTELDLSFNKIDKVINRNISKYSDRLKWRSLRLDHNLFTSLGPVLLYNPVWNFSMANNLIAHLGPEDLQGEQTLRHLDLQGNVIAQVERLTFAKVSDQLLSLDLSRNRIKSLQGCLQNLTDLKVLNLSHNRIEVFTPGEFYNMSSLTELHLEGNRITMLDSEIRSLTQLSILSISNNQIQTISTNQIPPKLTHLYLAGNPFYCDCQMLPFLQFLNSSEELTTDEDLCTPSHIRIAPACLPARCPASCRCSCTNDNFILVDCSSSGLTHLPSLFKKEQNSTALEIFLPRANNEMPFVIQAEIEGLNLSGNKIQSLEAARLPIQMRFLFLDHNLIQKPPVSLLESLDFLTRVTLSNNPWTCDCAALDFKKWVVLKSVLVLDVNETRCGSDMPNGPGLAERVIWLLSDRELCPYYTNLYISMGFGFLSFLLGMAGVIIACTRYKMNVKVWLYSHGVTWVKEKDIDKDKEFDAFISFSYKDQDVVIQELIEVIEEKDPDIRLCLHYKHFLPGEFIQRNIMRAVECSKRTVLVLSRNFLESEWCLLEFNAAHAQALKDRVPRIIVIKLPDLPKDDELPKEMQLYIKNTTYLTWGEKHFWRKLLYILPRSQSIPQPESRDDDGRLIPMTDFSA</sequence>
<dbReference type="Pfam" id="PF13516">
    <property type="entry name" value="LRR_6"/>
    <property type="match status" value="1"/>
</dbReference>
<keyword evidence="9" id="KW-0675">Receptor</keyword>
<evidence type="ECO:0000256" key="7">
    <source>
        <dbReference type="ARBA" id="ARBA00022989"/>
    </source>
</evidence>
<evidence type="ECO:0000259" key="12">
    <source>
        <dbReference type="PROSITE" id="PS50104"/>
    </source>
</evidence>
<dbReference type="InterPro" id="IPR000157">
    <property type="entry name" value="TIR_dom"/>
</dbReference>
<dbReference type="InterPro" id="IPR032675">
    <property type="entry name" value="LRR_dom_sf"/>
</dbReference>
<protein>
    <submittedName>
        <fullName evidence="13">Protein toll</fullName>
    </submittedName>
</protein>
<keyword evidence="14" id="KW-1185">Reference proteome</keyword>
<feature type="transmembrane region" description="Helical" evidence="11">
    <location>
        <begin position="702"/>
        <end position="724"/>
    </location>
</feature>
<proteinExistence type="inferred from homology"/>
<dbReference type="PROSITE" id="PS50104">
    <property type="entry name" value="TIR"/>
    <property type="match status" value="1"/>
</dbReference>
<evidence type="ECO:0000256" key="3">
    <source>
        <dbReference type="ARBA" id="ARBA00022614"/>
    </source>
</evidence>
<evidence type="ECO:0000256" key="5">
    <source>
        <dbReference type="ARBA" id="ARBA00022729"/>
    </source>
</evidence>
<evidence type="ECO:0000256" key="2">
    <source>
        <dbReference type="ARBA" id="ARBA00009634"/>
    </source>
</evidence>
<dbReference type="InterPro" id="IPR035897">
    <property type="entry name" value="Toll_tir_struct_dom_sf"/>
</dbReference>
<gene>
    <name evidence="13" type="primary">Tl</name>
    <name evidence="13" type="ORF">CDAR_603401</name>
</gene>
<dbReference type="PROSITE" id="PS51450">
    <property type="entry name" value="LRR"/>
    <property type="match status" value="3"/>
</dbReference>
<dbReference type="Proteomes" id="UP001054837">
    <property type="component" value="Unassembled WGS sequence"/>
</dbReference>
<dbReference type="SMART" id="SM00082">
    <property type="entry name" value="LRRCT"/>
    <property type="match status" value="2"/>
</dbReference>
<evidence type="ECO:0000256" key="10">
    <source>
        <dbReference type="ARBA" id="ARBA00023180"/>
    </source>
</evidence>
<comment type="caution">
    <text evidence="13">The sequence shown here is derived from an EMBL/GenBank/DDBJ whole genome shotgun (WGS) entry which is preliminary data.</text>
</comment>
<evidence type="ECO:0000256" key="1">
    <source>
        <dbReference type="ARBA" id="ARBA00004479"/>
    </source>
</evidence>
<keyword evidence="3" id="KW-0433">Leucine-rich repeat</keyword>
<dbReference type="AlphaFoldDB" id="A0AAV4SMY4"/>
<evidence type="ECO:0000313" key="13">
    <source>
        <dbReference type="EMBL" id="GIY34694.1"/>
    </source>
</evidence>
<evidence type="ECO:0000256" key="8">
    <source>
        <dbReference type="ARBA" id="ARBA00023136"/>
    </source>
</evidence>
<dbReference type="PRINTS" id="PR00019">
    <property type="entry name" value="LEURICHRPT"/>
</dbReference>
<comment type="subcellular location">
    <subcellularLocation>
        <location evidence="1">Membrane</location>
        <topology evidence="1">Single-pass type I membrane protein</topology>
    </subcellularLocation>
</comment>
<dbReference type="PANTHER" id="PTHR24365:SF541">
    <property type="entry name" value="PROTEIN TOLL-RELATED"/>
    <property type="match status" value="1"/>
</dbReference>
<dbReference type="GO" id="GO:0007165">
    <property type="term" value="P:signal transduction"/>
    <property type="evidence" value="ECO:0007669"/>
    <property type="project" value="InterPro"/>
</dbReference>
<keyword evidence="6" id="KW-0677">Repeat</keyword>
<keyword evidence="5" id="KW-0732">Signal</keyword>
<accession>A0AAV4SMY4</accession>
<dbReference type="InterPro" id="IPR003591">
    <property type="entry name" value="Leu-rich_rpt_typical-subtyp"/>
</dbReference>
<keyword evidence="7 11" id="KW-1133">Transmembrane helix</keyword>
<dbReference type="Pfam" id="PF01582">
    <property type="entry name" value="TIR"/>
    <property type="match status" value="1"/>
</dbReference>
<dbReference type="SMART" id="SM00365">
    <property type="entry name" value="LRR_SD22"/>
    <property type="match status" value="6"/>
</dbReference>